<reference evidence="2 3" key="1">
    <citation type="submission" date="2019-09" db="EMBL/GenBank/DDBJ databases">
        <authorList>
            <person name="Chandra G."/>
            <person name="Truman W A."/>
        </authorList>
    </citation>
    <scope>NUCLEOTIDE SEQUENCE [LARGE SCALE GENOMIC DNA]</scope>
    <source>
        <strain evidence="2">PS710</strain>
    </source>
</reference>
<dbReference type="EMBL" id="CABVHW010000018">
    <property type="protein sequence ID" value="VVO24601.1"/>
    <property type="molecule type" value="Genomic_DNA"/>
</dbReference>
<evidence type="ECO:0000256" key="1">
    <source>
        <dbReference type="SAM" id="SignalP"/>
    </source>
</evidence>
<evidence type="ECO:0008006" key="4">
    <source>
        <dbReference type="Google" id="ProtNLM"/>
    </source>
</evidence>
<name>A0A5E7ECB1_PSEFL</name>
<dbReference type="Proteomes" id="UP000381093">
    <property type="component" value="Unassembled WGS sequence"/>
</dbReference>
<keyword evidence="1" id="KW-0732">Signal</keyword>
<protein>
    <recommendedName>
        <fullName evidence="4">DUF333 domain-containing protein</fullName>
    </recommendedName>
</protein>
<dbReference type="RefSeq" id="WP_150766466.1">
    <property type="nucleotide sequence ID" value="NZ_CABVHW010000018.1"/>
</dbReference>
<gene>
    <name evidence="2" type="ORF">PS710_04523</name>
</gene>
<sequence length="172" mass="18157" precursor="true">MKLTSLLAVALLGLSSAAAEADSVSANALGVNCVKAYPNGTADQVKTCIRQGMAPSAGVAKQAPNQPVVKKVAKKMAGMGTKDANANERDTKGCPYLVETGLGLYHKGKISLCVGDKSMMCTFAGKDANDRFLYRWEVVAPNTCTGFKQASDLERNAANVHRLSESMKKKGD</sequence>
<organism evidence="2 3">
    <name type="scientific">Pseudomonas fluorescens</name>
    <dbReference type="NCBI Taxonomy" id="294"/>
    <lineage>
        <taxon>Bacteria</taxon>
        <taxon>Pseudomonadati</taxon>
        <taxon>Pseudomonadota</taxon>
        <taxon>Gammaproteobacteria</taxon>
        <taxon>Pseudomonadales</taxon>
        <taxon>Pseudomonadaceae</taxon>
        <taxon>Pseudomonas</taxon>
    </lineage>
</organism>
<evidence type="ECO:0000313" key="3">
    <source>
        <dbReference type="Proteomes" id="UP000381093"/>
    </source>
</evidence>
<accession>A0A5E7ECB1</accession>
<evidence type="ECO:0000313" key="2">
    <source>
        <dbReference type="EMBL" id="VVO24601.1"/>
    </source>
</evidence>
<feature type="chain" id="PRO_5022785902" description="DUF333 domain-containing protein" evidence="1">
    <location>
        <begin position="22"/>
        <end position="172"/>
    </location>
</feature>
<proteinExistence type="predicted"/>
<dbReference type="AlphaFoldDB" id="A0A5E7ECB1"/>
<feature type="signal peptide" evidence="1">
    <location>
        <begin position="1"/>
        <end position="21"/>
    </location>
</feature>